<keyword evidence="2" id="KW-0812">Transmembrane</keyword>
<reference evidence="4 5" key="1">
    <citation type="journal article" date="2015" name="Genome Announc.">
        <title>Complete Genome Sequence of Steroid-Transforming Nocardioides simplex VKM Ac-2033D.</title>
        <authorList>
            <person name="Shtratnikova V.Y."/>
            <person name="Schelkunov M.I."/>
            <person name="Pekov Y.A."/>
            <person name="Fokina V.V."/>
            <person name="Logacheva M.D."/>
            <person name="Sokolov S.L."/>
            <person name="Bragin E.Y."/>
            <person name="Ashapkin V.V."/>
            <person name="Donova M.V."/>
        </authorList>
    </citation>
    <scope>NUCLEOTIDE SEQUENCE [LARGE SCALE GENOMIC DNA]</scope>
    <source>
        <strain evidence="4 5">VKM Ac-2033D</strain>
    </source>
</reference>
<dbReference type="InterPro" id="IPR008979">
    <property type="entry name" value="Galactose-bd-like_sf"/>
</dbReference>
<feature type="domain" description="NAD glycohydrolase translocation F5/8 type C" evidence="3">
    <location>
        <begin position="192"/>
        <end position="324"/>
    </location>
</feature>
<dbReference type="STRING" id="2045.KR76_11215"/>
<dbReference type="KEGG" id="psim:KR76_11215"/>
<dbReference type="RefSeq" id="WP_052138489.1">
    <property type="nucleotide sequence ID" value="NZ_BJMC01000008.1"/>
</dbReference>
<dbReference type="AlphaFoldDB" id="A0A0C5WYH2"/>
<keyword evidence="5" id="KW-1185">Reference proteome</keyword>
<dbReference type="GeneID" id="96612584"/>
<evidence type="ECO:0000313" key="5">
    <source>
        <dbReference type="Proteomes" id="UP000030300"/>
    </source>
</evidence>
<organism evidence="4 5">
    <name type="scientific">Nocardioides simplex</name>
    <name type="common">Arthrobacter simplex</name>
    <dbReference type="NCBI Taxonomy" id="2045"/>
    <lineage>
        <taxon>Bacteria</taxon>
        <taxon>Bacillati</taxon>
        <taxon>Actinomycetota</taxon>
        <taxon>Actinomycetes</taxon>
        <taxon>Propionibacteriales</taxon>
        <taxon>Nocardioidaceae</taxon>
        <taxon>Pimelobacter</taxon>
    </lineage>
</organism>
<keyword evidence="2" id="KW-0472">Membrane</keyword>
<evidence type="ECO:0000259" key="3">
    <source>
        <dbReference type="Pfam" id="PF25302"/>
    </source>
</evidence>
<dbReference type="OrthoDB" id="3712014at2"/>
<evidence type="ECO:0000313" key="4">
    <source>
        <dbReference type="EMBL" id="AJR18353.1"/>
    </source>
</evidence>
<dbReference type="InterPro" id="IPR057561">
    <property type="entry name" value="NADase_transloc"/>
</dbReference>
<evidence type="ECO:0000256" key="2">
    <source>
        <dbReference type="SAM" id="Phobius"/>
    </source>
</evidence>
<dbReference type="NCBIfam" id="NF047619">
    <property type="entry name" value="NADase_discoid"/>
    <property type="match status" value="1"/>
</dbReference>
<accession>A0A0C5WYH2</accession>
<keyword evidence="2" id="KW-1133">Transmembrane helix</keyword>
<dbReference type="Pfam" id="PF25302">
    <property type="entry name" value="NADase_transloc"/>
    <property type="match status" value="1"/>
</dbReference>
<name>A0A0C5WYH2_NOCSI</name>
<feature type="region of interest" description="Disordered" evidence="1">
    <location>
        <begin position="50"/>
        <end position="95"/>
    </location>
</feature>
<proteinExistence type="predicted"/>
<protein>
    <recommendedName>
        <fullName evidence="3">NAD glycohydrolase translocation F5/8 type C domain-containing protein</fullName>
    </recommendedName>
</protein>
<sequence>MTTPTYCTSCGHELGIGRFCTNCGQPVPGRHPEAAPSSGAPAAVTAVVPPPTGQLPPAARYPLYADGTPPPAPTAPTAPPQYAPPPGPPVAPAPAPGGRSRLPWVIAVVVVALVAGVGAFLVVSAGGDDSPSKKDRASDGGSPRASDPEPSSPVEPDSTGTGGPVEPPVPGDVVELTAGASAQVPATAPASRDRDNRPVTFDAKNMLDDRPRTSWRMAGDGTGASLTFDLGQEVVLTEVGLINGYAKVDGADNWYRANRRIRTVQWEFDDGTRITQDLTDRRTVQLIPVGPVVTTRVVLHLVTVTPPGRGPNGRDYTAISEVRFRGASS</sequence>
<dbReference type="Gene3D" id="2.60.120.260">
    <property type="entry name" value="Galactose-binding domain-like"/>
    <property type="match status" value="1"/>
</dbReference>
<feature type="region of interest" description="Disordered" evidence="1">
    <location>
        <begin position="123"/>
        <end position="173"/>
    </location>
</feature>
<feature type="compositionally biased region" description="Low complexity" evidence="1">
    <location>
        <begin position="148"/>
        <end position="159"/>
    </location>
</feature>
<dbReference type="EMBL" id="CP009896">
    <property type="protein sequence ID" value="AJR18353.1"/>
    <property type="molecule type" value="Genomic_DNA"/>
</dbReference>
<gene>
    <name evidence="4" type="ORF">KR76_11215</name>
</gene>
<evidence type="ECO:0000256" key="1">
    <source>
        <dbReference type="SAM" id="MobiDB-lite"/>
    </source>
</evidence>
<feature type="compositionally biased region" description="Pro residues" evidence="1">
    <location>
        <begin position="68"/>
        <end position="95"/>
    </location>
</feature>
<feature type="transmembrane region" description="Helical" evidence="2">
    <location>
        <begin position="104"/>
        <end position="126"/>
    </location>
</feature>
<dbReference type="SUPFAM" id="SSF49785">
    <property type="entry name" value="Galactose-binding domain-like"/>
    <property type="match status" value="1"/>
</dbReference>
<dbReference type="HOGENOM" id="CLU_965887_0_0_11"/>
<dbReference type="Proteomes" id="UP000030300">
    <property type="component" value="Chromosome"/>
</dbReference>